<dbReference type="SUPFAM" id="SSF53335">
    <property type="entry name" value="S-adenosyl-L-methionine-dependent methyltransferases"/>
    <property type="match status" value="1"/>
</dbReference>
<keyword evidence="2" id="KW-1185">Reference proteome</keyword>
<gene>
    <name evidence="1" type="ORF">GDO81_006634</name>
</gene>
<protein>
    <recommendedName>
        <fullName evidence="3">Methyltransferase type 11 domain-containing protein</fullName>
    </recommendedName>
</protein>
<name>A0AAV7CY77_ENGPU</name>
<evidence type="ECO:0000313" key="1">
    <source>
        <dbReference type="EMBL" id="KAG8590105.1"/>
    </source>
</evidence>
<dbReference type="EMBL" id="WNYA01000002">
    <property type="protein sequence ID" value="KAG8590105.1"/>
    <property type="molecule type" value="Genomic_DNA"/>
</dbReference>
<proteinExistence type="predicted"/>
<dbReference type="AlphaFoldDB" id="A0AAV7CY77"/>
<organism evidence="1 2">
    <name type="scientific">Engystomops pustulosus</name>
    <name type="common">Tungara frog</name>
    <name type="synonym">Physalaemus pustulosus</name>
    <dbReference type="NCBI Taxonomy" id="76066"/>
    <lineage>
        <taxon>Eukaryota</taxon>
        <taxon>Metazoa</taxon>
        <taxon>Chordata</taxon>
        <taxon>Craniata</taxon>
        <taxon>Vertebrata</taxon>
        <taxon>Euteleostomi</taxon>
        <taxon>Amphibia</taxon>
        <taxon>Batrachia</taxon>
        <taxon>Anura</taxon>
        <taxon>Neobatrachia</taxon>
        <taxon>Hyloidea</taxon>
        <taxon>Leptodactylidae</taxon>
        <taxon>Leiuperinae</taxon>
        <taxon>Engystomops</taxon>
    </lineage>
</organism>
<evidence type="ECO:0008006" key="3">
    <source>
        <dbReference type="Google" id="ProtNLM"/>
    </source>
</evidence>
<evidence type="ECO:0000313" key="2">
    <source>
        <dbReference type="Proteomes" id="UP000824782"/>
    </source>
</evidence>
<accession>A0AAV7CY77</accession>
<reference evidence="1" key="1">
    <citation type="thesis" date="2020" institute="ProQuest LLC" country="789 East Eisenhower Parkway, Ann Arbor, MI, USA">
        <title>Comparative Genomics and Chromosome Evolution.</title>
        <authorList>
            <person name="Mudd A.B."/>
        </authorList>
    </citation>
    <scope>NUCLEOTIDE SEQUENCE</scope>
    <source>
        <strain evidence="1">237g6f4</strain>
        <tissue evidence="1">Blood</tissue>
    </source>
</reference>
<sequence>MIDPDDYADNYPSHFLCWIVLHEYTAQFSDHFTSGLFADKYDAVIIVGALSDGQVPVSLLPELLRVSKAGGLVCMTTRSNTSNLKYKADLEEEMSSLQSKGFWEQVLVEEVEQWEKATSEKEIAKESDYISGVIYIYRKIPDPSTGS</sequence>
<dbReference type="Proteomes" id="UP000824782">
    <property type="component" value="Unassembled WGS sequence"/>
</dbReference>
<comment type="caution">
    <text evidence="1">The sequence shown here is derived from an EMBL/GenBank/DDBJ whole genome shotgun (WGS) entry which is preliminary data.</text>
</comment>
<dbReference type="InterPro" id="IPR029063">
    <property type="entry name" value="SAM-dependent_MTases_sf"/>
</dbReference>